<comment type="caution">
    <text evidence="2">The sequence shown here is derived from an EMBL/GenBank/DDBJ whole genome shotgun (WGS) entry which is preliminary data.</text>
</comment>
<dbReference type="Gene3D" id="3.40.50.1460">
    <property type="match status" value="1"/>
</dbReference>
<dbReference type="Proteomes" id="UP000236178">
    <property type="component" value="Unassembled WGS sequence"/>
</dbReference>
<dbReference type="AlphaFoldDB" id="A0A2I0SES3"/>
<evidence type="ECO:0000313" key="2">
    <source>
        <dbReference type="EMBL" id="PKT68437.1"/>
    </source>
</evidence>
<dbReference type="EMBL" id="PJOS01000111">
    <property type="protein sequence ID" value="PKT68437.1"/>
    <property type="molecule type" value="Genomic_DNA"/>
</dbReference>
<dbReference type="RefSeq" id="WP_162684328.1">
    <property type="nucleotide sequence ID" value="NZ_KZ626950.1"/>
</dbReference>
<gene>
    <name evidence="2" type="ORF">CW362_35100</name>
</gene>
<dbReference type="InterPro" id="IPR011600">
    <property type="entry name" value="Pept_C14_caspase"/>
</dbReference>
<feature type="domain" description="Peptidase C14 caspase" evidence="1">
    <location>
        <begin position="9"/>
        <end position="88"/>
    </location>
</feature>
<dbReference type="GO" id="GO:0004197">
    <property type="term" value="F:cysteine-type endopeptidase activity"/>
    <property type="evidence" value="ECO:0007669"/>
    <property type="project" value="InterPro"/>
</dbReference>
<dbReference type="InterPro" id="IPR029030">
    <property type="entry name" value="Caspase-like_dom_sf"/>
</dbReference>
<dbReference type="Pfam" id="PF00656">
    <property type="entry name" value="Peptidase_C14"/>
    <property type="match status" value="1"/>
</dbReference>
<organism evidence="2 3">
    <name type="scientific">Streptomyces populi</name>
    <dbReference type="NCBI Taxonomy" id="2058924"/>
    <lineage>
        <taxon>Bacteria</taxon>
        <taxon>Bacillati</taxon>
        <taxon>Actinomycetota</taxon>
        <taxon>Actinomycetes</taxon>
        <taxon>Kitasatosporales</taxon>
        <taxon>Streptomycetaceae</taxon>
        <taxon>Streptomyces</taxon>
    </lineage>
</organism>
<evidence type="ECO:0000259" key="1">
    <source>
        <dbReference type="Pfam" id="PF00656"/>
    </source>
</evidence>
<proteinExistence type="predicted"/>
<evidence type="ECO:0000313" key="3">
    <source>
        <dbReference type="Proteomes" id="UP000236178"/>
    </source>
</evidence>
<protein>
    <recommendedName>
        <fullName evidence="1">Peptidase C14 caspase domain-containing protein</fullName>
    </recommendedName>
</protein>
<keyword evidence="3" id="KW-1185">Reference proteome</keyword>
<feature type="non-terminal residue" evidence="2">
    <location>
        <position position="110"/>
    </location>
</feature>
<accession>A0A2I0SES3</accession>
<name>A0A2I0SES3_9ACTN</name>
<reference evidence="2 3" key="1">
    <citation type="submission" date="2017-12" db="EMBL/GenBank/DDBJ databases">
        <title>Streptomyces populusis sp. nov., a novel endophytic actinobacterium isolated from stems of Populus adenopoda Maxim.</title>
        <authorList>
            <person name="Wang Z."/>
        </authorList>
    </citation>
    <scope>NUCLEOTIDE SEQUENCE [LARGE SCALE GENOMIC DNA]</scope>
    <source>
        <strain evidence="2 3">A249</strain>
    </source>
</reference>
<dbReference type="SUPFAM" id="SSF52129">
    <property type="entry name" value="Caspase-like"/>
    <property type="match status" value="1"/>
</dbReference>
<sequence length="110" mass="11763">MAFDQTGSRAVLFGVHSYQHLPTLDGVRHNVPALRDRLTAREAGGFAGEHCVAVPANSAPQTFLDAVQEAADHASGLLLVYYAGHGHFGRDGRALLLGTQASRPDRPHHS</sequence>
<dbReference type="GO" id="GO:0006508">
    <property type="term" value="P:proteolysis"/>
    <property type="evidence" value="ECO:0007669"/>
    <property type="project" value="InterPro"/>
</dbReference>